<dbReference type="AlphaFoldDB" id="A0AAV9GKH6"/>
<feature type="region of interest" description="Disordered" evidence="1">
    <location>
        <begin position="503"/>
        <end position="547"/>
    </location>
</feature>
<evidence type="ECO:0000313" key="3">
    <source>
        <dbReference type="Proteomes" id="UP001321760"/>
    </source>
</evidence>
<dbReference type="EMBL" id="MU865939">
    <property type="protein sequence ID" value="KAK4449035.1"/>
    <property type="molecule type" value="Genomic_DNA"/>
</dbReference>
<comment type="caution">
    <text evidence="2">The sequence shown here is derived from an EMBL/GenBank/DDBJ whole genome shotgun (WGS) entry which is preliminary data.</text>
</comment>
<sequence>MASPAPPTKLNNLPQEIRDKIWSKVRDEMRSAPAIHFLHMYVNAYSSPWSYVADMLQTGLFQASAYSSAGGKDRMLMQVDSTTAYTVQEMQKREVIDSSAGVESPNNDPDVITWPVYTDPLSEEPTVPFVVNTEKDLVCLQQPLHAVAWFAPVHVQWWGASEYKHFKPRDWRPEGGTWELKNLGLVWDAGLYHLDCPGCKWLKRHYKELRRQVAHRHEMQRKRAEAGLPKPACTMCAEVERAVTERTPANAKAGEEDSIRNVDPDHADDTVSVCSEDADDDDFHFYNISGQAQLFHHRWAFRNTYTRNFKPDLSSSSFKPRPGQDPKKVHASSKDVPLIRHGDHPHCHGLTRIKSNPMYFQTYACWRQAKTRILRPQFASMIGQLADDLFPRLNNLFLIDYSISLDPDTAEIPLDSPHWFDNAGGVYVAVKEHDPFRRTAFEFAAELSPRPPSYEVYQGRIVPNNEKTVSVMAYVKVADRSRFDGLVNFALDDSILASPKKVWQNPWTTPYDSDDSSDSDEYGNVDEPGQSAELNSDESDYLEDESD</sequence>
<reference evidence="2" key="1">
    <citation type="journal article" date="2023" name="Mol. Phylogenet. Evol.">
        <title>Genome-scale phylogeny and comparative genomics of the fungal order Sordariales.</title>
        <authorList>
            <person name="Hensen N."/>
            <person name="Bonometti L."/>
            <person name="Westerberg I."/>
            <person name="Brannstrom I.O."/>
            <person name="Guillou S."/>
            <person name="Cros-Aarteil S."/>
            <person name="Calhoun S."/>
            <person name="Haridas S."/>
            <person name="Kuo A."/>
            <person name="Mondo S."/>
            <person name="Pangilinan J."/>
            <person name="Riley R."/>
            <person name="LaButti K."/>
            <person name="Andreopoulos B."/>
            <person name="Lipzen A."/>
            <person name="Chen C."/>
            <person name="Yan M."/>
            <person name="Daum C."/>
            <person name="Ng V."/>
            <person name="Clum A."/>
            <person name="Steindorff A."/>
            <person name="Ohm R.A."/>
            <person name="Martin F."/>
            <person name="Silar P."/>
            <person name="Natvig D.O."/>
            <person name="Lalanne C."/>
            <person name="Gautier V."/>
            <person name="Ament-Velasquez S.L."/>
            <person name="Kruys A."/>
            <person name="Hutchinson M.I."/>
            <person name="Powell A.J."/>
            <person name="Barry K."/>
            <person name="Miller A.N."/>
            <person name="Grigoriev I.V."/>
            <person name="Debuchy R."/>
            <person name="Gladieux P."/>
            <person name="Hiltunen Thoren M."/>
            <person name="Johannesson H."/>
        </authorList>
    </citation>
    <scope>NUCLEOTIDE SEQUENCE</scope>
    <source>
        <strain evidence="2">PSN243</strain>
    </source>
</reference>
<evidence type="ECO:0000256" key="1">
    <source>
        <dbReference type="SAM" id="MobiDB-lite"/>
    </source>
</evidence>
<reference evidence="2" key="2">
    <citation type="submission" date="2023-05" db="EMBL/GenBank/DDBJ databases">
        <authorList>
            <consortium name="Lawrence Berkeley National Laboratory"/>
            <person name="Steindorff A."/>
            <person name="Hensen N."/>
            <person name="Bonometti L."/>
            <person name="Westerberg I."/>
            <person name="Brannstrom I.O."/>
            <person name="Guillou S."/>
            <person name="Cros-Aarteil S."/>
            <person name="Calhoun S."/>
            <person name="Haridas S."/>
            <person name="Kuo A."/>
            <person name="Mondo S."/>
            <person name="Pangilinan J."/>
            <person name="Riley R."/>
            <person name="Labutti K."/>
            <person name="Andreopoulos B."/>
            <person name="Lipzen A."/>
            <person name="Chen C."/>
            <person name="Yanf M."/>
            <person name="Daum C."/>
            <person name="Ng V."/>
            <person name="Clum A."/>
            <person name="Ohm R."/>
            <person name="Martin F."/>
            <person name="Silar P."/>
            <person name="Natvig D."/>
            <person name="Lalanne C."/>
            <person name="Gautier V."/>
            <person name="Ament-Velasquez S.L."/>
            <person name="Kruys A."/>
            <person name="Hutchinson M.I."/>
            <person name="Powell A.J."/>
            <person name="Barry K."/>
            <person name="Miller A.N."/>
            <person name="Grigoriev I.V."/>
            <person name="Debuchy R."/>
            <person name="Gladieux P."/>
            <person name="Thoren M.H."/>
            <person name="Johannesson H."/>
        </authorList>
    </citation>
    <scope>NUCLEOTIDE SEQUENCE</scope>
    <source>
        <strain evidence="2">PSN243</strain>
    </source>
</reference>
<name>A0AAV9GKH6_9PEZI</name>
<keyword evidence="3" id="KW-1185">Reference proteome</keyword>
<evidence type="ECO:0000313" key="2">
    <source>
        <dbReference type="EMBL" id="KAK4449035.1"/>
    </source>
</evidence>
<dbReference type="Proteomes" id="UP001321760">
    <property type="component" value="Unassembled WGS sequence"/>
</dbReference>
<proteinExistence type="predicted"/>
<feature type="compositionally biased region" description="Acidic residues" evidence="1">
    <location>
        <begin position="535"/>
        <end position="547"/>
    </location>
</feature>
<protein>
    <submittedName>
        <fullName evidence="2">Uncharacterized protein</fullName>
    </submittedName>
</protein>
<accession>A0AAV9GKH6</accession>
<organism evidence="2 3">
    <name type="scientific">Podospora aff. communis PSN243</name>
    <dbReference type="NCBI Taxonomy" id="3040156"/>
    <lineage>
        <taxon>Eukaryota</taxon>
        <taxon>Fungi</taxon>
        <taxon>Dikarya</taxon>
        <taxon>Ascomycota</taxon>
        <taxon>Pezizomycotina</taxon>
        <taxon>Sordariomycetes</taxon>
        <taxon>Sordariomycetidae</taxon>
        <taxon>Sordariales</taxon>
        <taxon>Podosporaceae</taxon>
        <taxon>Podospora</taxon>
    </lineage>
</organism>
<feature type="compositionally biased region" description="Acidic residues" evidence="1">
    <location>
        <begin position="512"/>
        <end position="524"/>
    </location>
</feature>
<feature type="region of interest" description="Disordered" evidence="1">
    <location>
        <begin position="312"/>
        <end position="333"/>
    </location>
</feature>
<gene>
    <name evidence="2" type="ORF">QBC34DRAFT_494788</name>
</gene>